<dbReference type="AlphaFoldDB" id="A0A1B1K6M4"/>
<dbReference type="SUPFAM" id="SSF54631">
    <property type="entry name" value="CBS-domain pair"/>
    <property type="match status" value="1"/>
</dbReference>
<dbReference type="PANTHER" id="PTHR43080">
    <property type="entry name" value="CBS DOMAIN-CONTAINING PROTEIN CBSX3, MITOCHONDRIAL"/>
    <property type="match status" value="1"/>
</dbReference>
<dbReference type="SMART" id="SM00116">
    <property type="entry name" value="CBS"/>
    <property type="match status" value="2"/>
</dbReference>
<dbReference type="EMBL" id="CP009111">
    <property type="protein sequence ID" value="ANS28284.1"/>
    <property type="molecule type" value="Genomic_DNA"/>
</dbReference>
<dbReference type="InterPro" id="IPR046342">
    <property type="entry name" value="CBS_dom_sf"/>
</dbReference>
<evidence type="ECO:0000313" key="5">
    <source>
        <dbReference type="Proteomes" id="UP000186108"/>
    </source>
</evidence>
<keyword evidence="1 2" id="KW-0129">CBS domain</keyword>
<accession>A0A1B1K6M4</accession>
<dbReference type="PANTHER" id="PTHR43080:SF2">
    <property type="entry name" value="CBS DOMAIN-CONTAINING PROTEIN"/>
    <property type="match status" value="1"/>
</dbReference>
<dbReference type="InterPro" id="IPR000644">
    <property type="entry name" value="CBS_dom"/>
</dbReference>
<reference evidence="4 5" key="1">
    <citation type="submission" date="2014-07" db="EMBL/GenBank/DDBJ databases">
        <authorList>
            <person name="Zhang J.E."/>
            <person name="Yang H."/>
            <person name="Guo J."/>
            <person name="Deng Z."/>
            <person name="Luo H."/>
            <person name="Luo M."/>
            <person name="Zhao B."/>
        </authorList>
    </citation>
    <scope>NUCLEOTIDE SEQUENCE [LARGE SCALE GENOMIC DNA]</scope>
    <source>
        <strain evidence="4 5">1CP</strain>
    </source>
</reference>
<dbReference type="Pfam" id="PF00571">
    <property type="entry name" value="CBS"/>
    <property type="match status" value="2"/>
</dbReference>
<proteinExistence type="predicted"/>
<feature type="domain" description="CBS" evidence="3">
    <location>
        <begin position="7"/>
        <end position="66"/>
    </location>
</feature>
<evidence type="ECO:0000313" key="4">
    <source>
        <dbReference type="EMBL" id="ANS28284.1"/>
    </source>
</evidence>
<protein>
    <recommendedName>
        <fullName evidence="3">CBS domain-containing protein</fullName>
    </recommendedName>
</protein>
<evidence type="ECO:0000259" key="3">
    <source>
        <dbReference type="PROSITE" id="PS51371"/>
    </source>
</evidence>
<evidence type="ECO:0000256" key="1">
    <source>
        <dbReference type="ARBA" id="ARBA00023122"/>
    </source>
</evidence>
<dbReference type="PATRIC" id="fig|37919.13.peg.3736"/>
<dbReference type="Proteomes" id="UP000186108">
    <property type="component" value="Chromosome"/>
</dbReference>
<dbReference type="PROSITE" id="PS51371">
    <property type="entry name" value="CBS"/>
    <property type="match status" value="2"/>
</dbReference>
<organism evidence="4 5">
    <name type="scientific">Rhodococcus opacus</name>
    <name type="common">Nocardia opaca</name>
    <dbReference type="NCBI Taxonomy" id="37919"/>
    <lineage>
        <taxon>Bacteria</taxon>
        <taxon>Bacillati</taxon>
        <taxon>Actinomycetota</taxon>
        <taxon>Actinomycetes</taxon>
        <taxon>Mycobacteriales</taxon>
        <taxon>Nocardiaceae</taxon>
        <taxon>Rhodococcus</taxon>
    </lineage>
</organism>
<sequence length="199" mass="21155">MQARHVMSSPVTTVDRSTSVDECLQLVGSSGFTVLPVVDERKHLVGIVSEGDLLRARFRELGGADSQPDEMTAGDVMASPVVAMTADAEVSELASAMLRSRLRCIPIVHDHDILGIVTRPDLIAVLTTDDAQVAKEVQHRLDVYGGAGRWRVDVAHGSASIFGVTPDDPERNVIAALADTVPGIAEVHFPPESTSPGGR</sequence>
<dbReference type="Gene3D" id="3.10.580.10">
    <property type="entry name" value="CBS-domain"/>
    <property type="match status" value="1"/>
</dbReference>
<feature type="domain" description="CBS" evidence="3">
    <location>
        <begin position="77"/>
        <end position="133"/>
    </location>
</feature>
<gene>
    <name evidence="4" type="ORF">R1CP_18000</name>
</gene>
<dbReference type="RefSeq" id="WP_065491102.1">
    <property type="nucleotide sequence ID" value="NZ_CP009111.1"/>
</dbReference>
<name>A0A1B1K6M4_RHOOP</name>
<evidence type="ECO:0000256" key="2">
    <source>
        <dbReference type="PROSITE-ProRule" id="PRU00703"/>
    </source>
</evidence>
<dbReference type="CDD" id="cd02205">
    <property type="entry name" value="CBS_pair_SF"/>
    <property type="match status" value="1"/>
</dbReference>
<dbReference type="InterPro" id="IPR051257">
    <property type="entry name" value="Diverse_CBS-Domain"/>
</dbReference>